<reference evidence="17 18" key="2">
    <citation type="journal article" date="2014" name="J. Gen. Appl. Microbiol.">
        <title>The early diverging ascomycetous budding yeast Saitoella complicata has three histone deacetylases belonging to the Clr6, Hos2, and Rpd3 lineages.</title>
        <authorList>
            <person name="Nishida H."/>
            <person name="Matsumoto T."/>
            <person name="Kondo S."/>
            <person name="Hamamoto M."/>
            <person name="Yoshikawa H."/>
        </authorList>
    </citation>
    <scope>NUCLEOTIDE SEQUENCE [LARGE SCALE GENOMIC DNA]</scope>
    <source>
        <strain evidence="17 18">NRRL Y-17804</strain>
    </source>
</reference>
<dbReference type="Proteomes" id="UP000033140">
    <property type="component" value="Unassembled WGS sequence"/>
</dbReference>
<dbReference type="STRING" id="698492.A0A0E9N8G2"/>
<evidence type="ECO:0000256" key="14">
    <source>
        <dbReference type="SAM" id="MobiDB-lite"/>
    </source>
</evidence>
<evidence type="ECO:0000313" key="17">
    <source>
        <dbReference type="EMBL" id="GAO46088.1"/>
    </source>
</evidence>
<keyword evidence="10 15" id="KW-1133">Transmembrane helix</keyword>
<dbReference type="Pfam" id="PF06682">
    <property type="entry name" value="SARAF"/>
    <property type="match status" value="1"/>
</dbReference>
<accession>A0A0E9N8G2</accession>
<dbReference type="InterPro" id="IPR015353">
    <property type="entry name" value="Rubisco_LSMT_subst-bd"/>
</dbReference>
<evidence type="ECO:0000256" key="3">
    <source>
        <dbReference type="ARBA" id="ARBA00016584"/>
    </source>
</evidence>
<evidence type="ECO:0000256" key="8">
    <source>
        <dbReference type="ARBA" id="ARBA00022824"/>
    </source>
</evidence>
<feature type="compositionally biased region" description="Low complexity" evidence="14">
    <location>
        <begin position="780"/>
        <end position="798"/>
    </location>
</feature>
<dbReference type="PANTHER" id="PTHR15929:SF0">
    <property type="entry name" value="STORE-OPERATED CALCIUM ENTRY-ASSOCIATED REGULATORY FACTOR"/>
    <property type="match status" value="1"/>
</dbReference>
<dbReference type="Pfam" id="PF00856">
    <property type="entry name" value="SET"/>
    <property type="match status" value="1"/>
</dbReference>
<evidence type="ECO:0000259" key="16">
    <source>
        <dbReference type="PROSITE" id="PS50280"/>
    </source>
</evidence>
<comment type="caution">
    <text evidence="17">The sequence shown here is derived from an EMBL/GenBank/DDBJ whole genome shotgun (WGS) entry which is preliminary data.</text>
</comment>
<evidence type="ECO:0000256" key="10">
    <source>
        <dbReference type="ARBA" id="ARBA00022989"/>
    </source>
</evidence>
<dbReference type="InterPro" id="IPR001214">
    <property type="entry name" value="SET_dom"/>
</dbReference>
<reference evidence="17 18" key="3">
    <citation type="journal article" date="2015" name="Genome Announc.">
        <title>Draft Genome Sequence of the Archiascomycetous Yeast Saitoella complicata.</title>
        <authorList>
            <person name="Yamauchi K."/>
            <person name="Kondo S."/>
            <person name="Hamamoto M."/>
            <person name="Takahashi Y."/>
            <person name="Ogura Y."/>
            <person name="Hayashi T."/>
            <person name="Nishida H."/>
        </authorList>
    </citation>
    <scope>NUCLEOTIDE SEQUENCE [LARGE SCALE GENOMIC DNA]</scope>
    <source>
        <strain evidence="17 18">NRRL Y-17804</strain>
    </source>
</reference>
<dbReference type="InterPro" id="IPR036464">
    <property type="entry name" value="Rubisco_LSMT_subst-bd_sf"/>
</dbReference>
<feature type="region of interest" description="Disordered" evidence="14">
    <location>
        <begin position="751"/>
        <end position="798"/>
    </location>
</feature>
<feature type="compositionally biased region" description="Gly residues" evidence="14">
    <location>
        <begin position="687"/>
        <end position="696"/>
    </location>
</feature>
<proteinExistence type="inferred from homology"/>
<feature type="domain" description="SET" evidence="16">
    <location>
        <begin position="34"/>
        <end position="262"/>
    </location>
</feature>
<evidence type="ECO:0000256" key="4">
    <source>
        <dbReference type="ARBA" id="ARBA00022448"/>
    </source>
</evidence>
<dbReference type="GO" id="GO:0006816">
    <property type="term" value="P:calcium ion transport"/>
    <property type="evidence" value="ECO:0007669"/>
    <property type="project" value="UniProtKB-KW"/>
</dbReference>
<evidence type="ECO:0000256" key="12">
    <source>
        <dbReference type="ARBA" id="ARBA00023136"/>
    </source>
</evidence>
<comment type="similarity">
    <text evidence="2">Belongs to the SARAF family.</text>
</comment>
<evidence type="ECO:0000256" key="1">
    <source>
        <dbReference type="ARBA" id="ARBA00004115"/>
    </source>
</evidence>
<protein>
    <recommendedName>
        <fullName evidence="3">Store-operated calcium entry-associated regulatory factor</fullName>
    </recommendedName>
    <alternativeName>
        <fullName evidence="13">Transmembrane protein 66</fullName>
    </alternativeName>
</protein>
<feature type="transmembrane region" description="Helical" evidence="15">
    <location>
        <begin position="498"/>
        <end position="522"/>
    </location>
</feature>
<dbReference type="FunFam" id="3.90.1410.10:FF:000007">
    <property type="entry name" value="Ribosomal lysine N-methyltransferase 4"/>
    <property type="match status" value="1"/>
</dbReference>
<name>A0A0E9N8G2_SAICN</name>
<keyword evidence="7" id="KW-0732">Signal</keyword>
<dbReference type="InterPro" id="IPR046341">
    <property type="entry name" value="SET_dom_sf"/>
</dbReference>
<evidence type="ECO:0000256" key="11">
    <source>
        <dbReference type="ARBA" id="ARBA00023065"/>
    </source>
</evidence>
<dbReference type="GO" id="GO:2001256">
    <property type="term" value="P:regulation of store-operated calcium entry"/>
    <property type="evidence" value="ECO:0007669"/>
    <property type="project" value="InterPro"/>
</dbReference>
<dbReference type="SUPFAM" id="SSF81822">
    <property type="entry name" value="RuBisCo LSMT C-terminal, substrate-binding domain"/>
    <property type="match status" value="1"/>
</dbReference>
<sequence>MDIDMVDQANDDFDQKTDQFMTWLQSQPGVQISPKIALQDYRSDNAGRGVVAVQDIAEGELLFAIPKSAMLATPNSDLSTRIPQVLADLENPWLCLILTMLYESARPDSRWAPYLAILPEAFSTPMFWFEEELIELKGTAVLDKVGRAEADETYQTQIVPVIEAHPDLFSREHCTLENFHRMGSLILSYSFDVEKAPAGGTHDADEDDLEEEEYEKSMCPLADLLNADVTLCNAHLFYSADSLEMKATQAIPAGEQVYNTYGDLPNADSLRRYGYVKMGGSEYDVLEISAPMVTDAAGASLMEKDREVRIDYLLEEGVLEDGFDIDAAGEIPEELLITIHTLQMGRLEFKRHKDAEKVPKPRKTKKAQEILLSILDAREKEYPTTLEEDEAKLREANVSLNLRNALEVRIGEKRILKKCRKDFQFWATEEEEKPKTKRSRDEDAEGKGKKARKSLPSPDFKPIATSSAANVVLGQRSIFPDRLLYTSCRSFLLVNMRLSHILGVVLAIILSCFSASVTSFNLNPEKHLLSSARTLTFYDKTRVKSRRHFPPSFQLECIGGDACSVHTPAAIQCRNMGSQFGESDENIQWSCSADLPATVKLGRTDVVCEGYSGPKDEYVLRGSCTCEYTLYLTDEGRKVYGKRGGIGGVGHPTISEVIGLLIIGFLVWLFFFAPSSPAAGRDQPGGIRPGFGGGGPGDDDDLPPPYDPHPRPPPKPAAQQQQQQQRGSGWSPGFWSGLAGGAAALYAANQVSQRNAEQERTRRGGGGWGSGGGWGGSSDGEGSSSTWSSTGFGETRRR</sequence>
<keyword evidence="5" id="KW-0109">Calcium transport</keyword>
<evidence type="ECO:0000256" key="6">
    <source>
        <dbReference type="ARBA" id="ARBA00022692"/>
    </source>
</evidence>
<feature type="compositionally biased region" description="Basic and acidic residues" evidence="14">
    <location>
        <begin position="439"/>
        <end position="448"/>
    </location>
</feature>
<dbReference type="Pfam" id="PF09273">
    <property type="entry name" value="Rubis-subs-bind"/>
    <property type="match status" value="1"/>
</dbReference>
<evidence type="ECO:0000256" key="15">
    <source>
        <dbReference type="SAM" id="Phobius"/>
    </source>
</evidence>
<keyword evidence="8" id="KW-0256">Endoplasmic reticulum</keyword>
<feature type="region of interest" description="Disordered" evidence="14">
    <location>
        <begin position="430"/>
        <end position="461"/>
    </location>
</feature>
<keyword evidence="12 15" id="KW-0472">Membrane</keyword>
<feature type="region of interest" description="Disordered" evidence="14">
    <location>
        <begin position="679"/>
        <end position="735"/>
    </location>
</feature>
<dbReference type="GO" id="GO:0016279">
    <property type="term" value="F:protein-lysine N-methyltransferase activity"/>
    <property type="evidence" value="ECO:0007669"/>
    <property type="project" value="InterPro"/>
</dbReference>
<dbReference type="Gene3D" id="3.90.1420.10">
    <property type="entry name" value="Rubisco LSMT, substrate-binding domain"/>
    <property type="match status" value="1"/>
</dbReference>
<evidence type="ECO:0000256" key="5">
    <source>
        <dbReference type="ARBA" id="ARBA00022568"/>
    </source>
</evidence>
<keyword evidence="6 15" id="KW-0812">Transmembrane</keyword>
<evidence type="ECO:0000256" key="9">
    <source>
        <dbReference type="ARBA" id="ARBA00022837"/>
    </source>
</evidence>
<dbReference type="PANTHER" id="PTHR15929">
    <property type="entry name" value="STORE-OPERATED CALCIUM ENTRY-ASSOCIATED REGULATORY FACTOR"/>
    <property type="match status" value="1"/>
</dbReference>
<dbReference type="EMBL" id="BACD03000002">
    <property type="protein sequence ID" value="GAO46088.1"/>
    <property type="molecule type" value="Genomic_DNA"/>
</dbReference>
<keyword evidence="9" id="KW-0106">Calcium</keyword>
<dbReference type="InterPro" id="IPR009567">
    <property type="entry name" value="SARAF"/>
</dbReference>
<gene>
    <name evidence="17" type="ORF">G7K_0331-t1</name>
</gene>
<dbReference type="AlphaFoldDB" id="A0A0E9N8G2"/>
<dbReference type="PROSITE" id="PS50280">
    <property type="entry name" value="SET"/>
    <property type="match status" value="1"/>
</dbReference>
<dbReference type="InterPro" id="IPR044430">
    <property type="entry name" value="SETD6_SET"/>
</dbReference>
<evidence type="ECO:0000256" key="7">
    <source>
        <dbReference type="ARBA" id="ARBA00022729"/>
    </source>
</evidence>
<reference evidence="17 18" key="1">
    <citation type="journal article" date="2011" name="J. Gen. Appl. Microbiol.">
        <title>Draft genome sequencing of the enigmatic yeast Saitoella complicata.</title>
        <authorList>
            <person name="Nishida H."/>
            <person name="Hamamoto M."/>
            <person name="Sugiyama J."/>
        </authorList>
    </citation>
    <scope>NUCLEOTIDE SEQUENCE [LARGE SCALE GENOMIC DNA]</scope>
    <source>
        <strain evidence="17 18">NRRL Y-17804</strain>
    </source>
</reference>
<feature type="compositionally biased region" description="Pro residues" evidence="14">
    <location>
        <begin position="703"/>
        <end position="716"/>
    </location>
</feature>
<evidence type="ECO:0000256" key="13">
    <source>
        <dbReference type="ARBA" id="ARBA00031116"/>
    </source>
</evidence>
<dbReference type="CDD" id="cd19178">
    <property type="entry name" value="SET_SETD6"/>
    <property type="match status" value="1"/>
</dbReference>
<comment type="subcellular location">
    <subcellularLocation>
        <location evidence="1">Endoplasmic reticulum membrane</location>
        <topology evidence="1">Single-pass type I membrane protein</topology>
    </subcellularLocation>
</comment>
<keyword evidence="4" id="KW-0813">Transport</keyword>
<feature type="transmembrane region" description="Helical" evidence="15">
    <location>
        <begin position="653"/>
        <end position="673"/>
    </location>
</feature>
<evidence type="ECO:0000256" key="2">
    <source>
        <dbReference type="ARBA" id="ARBA00006833"/>
    </source>
</evidence>
<dbReference type="Gene3D" id="3.90.1410.10">
    <property type="entry name" value="set domain protein methyltransferase, domain 1"/>
    <property type="match status" value="1"/>
</dbReference>
<feature type="compositionally biased region" description="Low complexity" evidence="14">
    <location>
        <begin position="717"/>
        <end position="733"/>
    </location>
</feature>
<feature type="compositionally biased region" description="Gly residues" evidence="14">
    <location>
        <begin position="764"/>
        <end position="779"/>
    </location>
</feature>
<evidence type="ECO:0000313" key="18">
    <source>
        <dbReference type="Proteomes" id="UP000033140"/>
    </source>
</evidence>
<keyword evidence="18" id="KW-1185">Reference proteome</keyword>
<organism evidence="17 18">
    <name type="scientific">Saitoella complicata (strain BCRC 22490 / CBS 7301 / JCM 7358 / NBRC 10748 / NRRL Y-17804)</name>
    <dbReference type="NCBI Taxonomy" id="698492"/>
    <lineage>
        <taxon>Eukaryota</taxon>
        <taxon>Fungi</taxon>
        <taxon>Dikarya</taxon>
        <taxon>Ascomycota</taxon>
        <taxon>Taphrinomycotina</taxon>
        <taxon>Taphrinomycotina incertae sedis</taxon>
        <taxon>Saitoella</taxon>
    </lineage>
</organism>
<dbReference type="GO" id="GO:0005789">
    <property type="term" value="C:endoplasmic reticulum membrane"/>
    <property type="evidence" value="ECO:0007669"/>
    <property type="project" value="UniProtKB-SubCell"/>
</dbReference>
<keyword evidence="11" id="KW-0406">Ion transport</keyword>
<dbReference type="SUPFAM" id="SSF82199">
    <property type="entry name" value="SET domain"/>
    <property type="match status" value="1"/>
</dbReference>